<evidence type="ECO:0000313" key="2">
    <source>
        <dbReference type="EMBL" id="MBA8806377.1"/>
    </source>
</evidence>
<feature type="transmembrane region" description="Helical" evidence="1">
    <location>
        <begin position="33"/>
        <end position="54"/>
    </location>
</feature>
<reference evidence="2 3" key="1">
    <citation type="submission" date="2020-07" db="EMBL/GenBank/DDBJ databases">
        <title>Sequencing the genomes of 1000 actinobacteria strains.</title>
        <authorList>
            <person name="Klenk H.-P."/>
        </authorList>
    </citation>
    <scope>NUCLEOTIDE SEQUENCE [LARGE SCALE GENOMIC DNA]</scope>
    <source>
        <strain evidence="2 3">DSM 44121</strain>
    </source>
</reference>
<sequence length="231" mass="25395">MRQLLQLGFTEDDLARLFVLEQRRLAKWTVSTYEFGFMLFGLGYGVVLGAVVFLGRWSSSAGLLEAVLVALVCVGLGVWVGGLGGARTAYWVMCLLDRYQSFGDAAARILRWIRPPVTQRLAVKERCLRLTRRWAAQGRRNGLELSGQEQRILDILAGELTPTAIEEIHDIVRGSLLDAATSSGFNPNTYEVGKLRTLRQTLRLVGEVAGVITVASAVVASVLAGLEYILR</sequence>
<feature type="transmembrane region" description="Helical" evidence="1">
    <location>
        <begin position="66"/>
        <end position="86"/>
    </location>
</feature>
<name>A0A7W3J530_9MICO</name>
<comment type="caution">
    <text evidence="2">The sequence shown here is derived from an EMBL/GenBank/DDBJ whole genome shotgun (WGS) entry which is preliminary data.</text>
</comment>
<keyword evidence="1" id="KW-1133">Transmembrane helix</keyword>
<organism evidence="2 3">
    <name type="scientific">Promicromonospora sukumoe</name>
    <dbReference type="NCBI Taxonomy" id="88382"/>
    <lineage>
        <taxon>Bacteria</taxon>
        <taxon>Bacillati</taxon>
        <taxon>Actinomycetota</taxon>
        <taxon>Actinomycetes</taxon>
        <taxon>Micrococcales</taxon>
        <taxon>Promicromonosporaceae</taxon>
        <taxon>Promicromonospora</taxon>
    </lineage>
</organism>
<dbReference type="AlphaFoldDB" id="A0A7W3J530"/>
<gene>
    <name evidence="2" type="ORF">FHX71_000319</name>
</gene>
<accession>A0A7W3J530</accession>
<dbReference type="RefSeq" id="WP_182614117.1">
    <property type="nucleotide sequence ID" value="NZ_BAAATF010000002.1"/>
</dbReference>
<keyword evidence="1" id="KW-0472">Membrane</keyword>
<dbReference type="Proteomes" id="UP000540568">
    <property type="component" value="Unassembled WGS sequence"/>
</dbReference>
<protein>
    <submittedName>
        <fullName evidence="2">Uncharacterized protein</fullName>
    </submittedName>
</protein>
<feature type="transmembrane region" description="Helical" evidence="1">
    <location>
        <begin position="204"/>
        <end position="230"/>
    </location>
</feature>
<keyword evidence="3" id="KW-1185">Reference proteome</keyword>
<evidence type="ECO:0000256" key="1">
    <source>
        <dbReference type="SAM" id="Phobius"/>
    </source>
</evidence>
<proteinExistence type="predicted"/>
<dbReference type="EMBL" id="JACGWV010000001">
    <property type="protein sequence ID" value="MBA8806377.1"/>
    <property type="molecule type" value="Genomic_DNA"/>
</dbReference>
<evidence type="ECO:0000313" key="3">
    <source>
        <dbReference type="Proteomes" id="UP000540568"/>
    </source>
</evidence>
<keyword evidence="1" id="KW-0812">Transmembrane</keyword>